<evidence type="ECO:0000313" key="6">
    <source>
        <dbReference type="Proteomes" id="UP000070558"/>
    </source>
</evidence>
<feature type="domain" description="Ketoreductase" evidence="3">
    <location>
        <begin position="8"/>
        <end position="195"/>
    </location>
</feature>
<accession>A0A133NGI3</accession>
<organism evidence="4 6">
    <name type="scientific">Gardnerella vaginalis</name>
    <dbReference type="NCBI Taxonomy" id="2702"/>
    <lineage>
        <taxon>Bacteria</taxon>
        <taxon>Bacillati</taxon>
        <taxon>Actinomycetota</taxon>
        <taxon>Actinomycetes</taxon>
        <taxon>Bifidobacteriales</taxon>
        <taxon>Bifidobacteriaceae</taxon>
        <taxon>Gardnerella</taxon>
    </lineage>
</organism>
<dbReference type="PANTHER" id="PTHR42760">
    <property type="entry name" value="SHORT-CHAIN DEHYDROGENASES/REDUCTASES FAMILY MEMBER"/>
    <property type="match status" value="1"/>
</dbReference>
<proteinExistence type="inferred from homology"/>
<dbReference type="FunFam" id="3.40.50.720:FF:000084">
    <property type="entry name" value="Short-chain dehydrogenase reductase"/>
    <property type="match status" value="1"/>
</dbReference>
<dbReference type="InterPro" id="IPR036291">
    <property type="entry name" value="NAD(P)-bd_dom_sf"/>
</dbReference>
<evidence type="ECO:0000259" key="3">
    <source>
        <dbReference type="SMART" id="SM00822"/>
    </source>
</evidence>
<dbReference type="GO" id="GO:0016616">
    <property type="term" value="F:oxidoreductase activity, acting on the CH-OH group of donors, NAD or NADP as acceptor"/>
    <property type="evidence" value="ECO:0007669"/>
    <property type="project" value="TreeGrafter"/>
</dbReference>
<name>A0A133NGI3_GARVA</name>
<comment type="similarity">
    <text evidence="1">Belongs to the short-chain dehydrogenases/reductases (SDR) family.</text>
</comment>
<dbReference type="GeneID" id="86824064"/>
<reference evidence="4 6" key="1">
    <citation type="submission" date="2016-01" db="EMBL/GenBank/DDBJ databases">
        <authorList>
            <person name="Oliw E.H."/>
        </authorList>
    </citation>
    <scope>NUCLEOTIDE SEQUENCE [LARGE SCALE GENOMIC DNA]</scope>
    <source>
        <strain evidence="4 6">GED7760B</strain>
    </source>
</reference>
<dbReference type="PROSITE" id="PS00061">
    <property type="entry name" value="ADH_SHORT"/>
    <property type="match status" value="1"/>
</dbReference>
<dbReference type="AlphaFoldDB" id="A0A133NGI3"/>
<dbReference type="InterPro" id="IPR002347">
    <property type="entry name" value="SDR_fam"/>
</dbReference>
<dbReference type="GO" id="GO:0006633">
    <property type="term" value="P:fatty acid biosynthetic process"/>
    <property type="evidence" value="ECO:0007669"/>
    <property type="project" value="TreeGrafter"/>
</dbReference>
<dbReference type="SUPFAM" id="SSF51735">
    <property type="entry name" value="NAD(P)-binding Rossmann-fold domains"/>
    <property type="match status" value="1"/>
</dbReference>
<dbReference type="Gene3D" id="3.40.50.720">
    <property type="entry name" value="NAD(P)-binding Rossmann-like Domain"/>
    <property type="match status" value="1"/>
</dbReference>
<evidence type="ECO:0000313" key="4">
    <source>
        <dbReference type="EMBL" id="KXA19525.1"/>
    </source>
</evidence>
<dbReference type="Proteomes" id="UP000070558">
    <property type="component" value="Unassembled WGS sequence"/>
</dbReference>
<dbReference type="SMART" id="SM00822">
    <property type="entry name" value="PKS_KR"/>
    <property type="match status" value="1"/>
</dbReference>
<gene>
    <name evidence="4" type="ORF">HMPREF3216_00070</name>
    <name evidence="5" type="ORF">QP177_01560</name>
</gene>
<dbReference type="NCBIfam" id="NF006384">
    <property type="entry name" value="PRK08628.1"/>
    <property type="match status" value="1"/>
</dbReference>
<reference evidence="5 7" key="2">
    <citation type="submission" date="2023-05" db="EMBL/GenBank/DDBJ databases">
        <title>Cataloging the Phylogenetic Diversity of Human Bladder Bacteria.</title>
        <authorList>
            <person name="Du J."/>
        </authorList>
    </citation>
    <scope>NUCLEOTIDE SEQUENCE [LARGE SCALE GENOMIC DNA]</scope>
    <source>
        <strain evidence="5 7">UMB9230</strain>
    </source>
</reference>
<dbReference type="OrthoDB" id="9789398at2"/>
<protein>
    <submittedName>
        <fullName evidence="4">Oxidoreductase, short chain dehydrogenase/reductase family protein</fullName>
    </submittedName>
    <submittedName>
        <fullName evidence="5">SDR family oxidoreductase</fullName>
    </submittedName>
</protein>
<sequence>MDLHLEGKVFIVTGGFKGIGKGITLQLAQEGAIPVVINRADPAEETFRKDIEQYTKNYDVYLLDLNDTDEIAPIIEETYKKYGHIDGIVNNAGVNDNKDLESTSWRDFEKSIHGNLTHYYETVHAAVKYLKESHGAVVNISSKTALTGQGKTSAYAAAKGGILGLTREWAAALVHDRVRVNAIVVSECWTPLYADWIKTFGDEAAQQARLKVITDKIPLENRMTTTEEIGNEAAFLLSDRSSHTTGQWVFVDGGYVHLDRALS</sequence>
<evidence type="ECO:0000313" key="5">
    <source>
        <dbReference type="EMBL" id="MDK6695258.1"/>
    </source>
</evidence>
<dbReference type="PRINTS" id="PR00081">
    <property type="entry name" value="GDHRDH"/>
</dbReference>
<keyword evidence="2" id="KW-0560">Oxidoreductase</keyword>
<dbReference type="PRINTS" id="PR00080">
    <property type="entry name" value="SDRFAMILY"/>
</dbReference>
<dbReference type="GO" id="GO:0048038">
    <property type="term" value="F:quinone binding"/>
    <property type="evidence" value="ECO:0007669"/>
    <property type="project" value="TreeGrafter"/>
</dbReference>
<dbReference type="InterPro" id="IPR020904">
    <property type="entry name" value="Sc_DH/Rdtase_CS"/>
</dbReference>
<evidence type="ECO:0000313" key="7">
    <source>
        <dbReference type="Proteomes" id="UP001240561"/>
    </source>
</evidence>
<dbReference type="EMBL" id="LRQA01000003">
    <property type="protein sequence ID" value="KXA19525.1"/>
    <property type="molecule type" value="Genomic_DNA"/>
</dbReference>
<dbReference type="Proteomes" id="UP001240561">
    <property type="component" value="Unassembled WGS sequence"/>
</dbReference>
<dbReference type="PATRIC" id="fig|2702.98.peg.1045"/>
<dbReference type="Pfam" id="PF13561">
    <property type="entry name" value="adh_short_C2"/>
    <property type="match status" value="1"/>
</dbReference>
<dbReference type="PANTHER" id="PTHR42760:SF133">
    <property type="entry name" value="3-OXOACYL-[ACYL-CARRIER-PROTEIN] REDUCTASE"/>
    <property type="match status" value="1"/>
</dbReference>
<comment type="caution">
    <text evidence="4">The sequence shown here is derived from an EMBL/GenBank/DDBJ whole genome shotgun (WGS) entry which is preliminary data.</text>
</comment>
<evidence type="ECO:0000256" key="2">
    <source>
        <dbReference type="ARBA" id="ARBA00023002"/>
    </source>
</evidence>
<dbReference type="InterPro" id="IPR057326">
    <property type="entry name" value="KR_dom"/>
</dbReference>
<evidence type="ECO:0000256" key="1">
    <source>
        <dbReference type="ARBA" id="ARBA00006484"/>
    </source>
</evidence>
<dbReference type="EMBL" id="JASOGJ010000001">
    <property type="protein sequence ID" value="MDK6695258.1"/>
    <property type="molecule type" value="Genomic_DNA"/>
</dbReference>
<dbReference type="RefSeq" id="WP_004130434.1">
    <property type="nucleotide sequence ID" value="NZ_CP083169.1"/>
</dbReference>
<dbReference type="CDD" id="cd05233">
    <property type="entry name" value="SDR_c"/>
    <property type="match status" value="1"/>
</dbReference>